<reference evidence="12" key="1">
    <citation type="submission" date="2023-03" db="EMBL/GenBank/DDBJ databases">
        <title>Massive genome expansion in bonnet fungi (Mycena s.s.) driven by repeated elements and novel gene families across ecological guilds.</title>
        <authorList>
            <consortium name="Lawrence Berkeley National Laboratory"/>
            <person name="Harder C.B."/>
            <person name="Miyauchi S."/>
            <person name="Viragh M."/>
            <person name="Kuo A."/>
            <person name="Thoen E."/>
            <person name="Andreopoulos B."/>
            <person name="Lu D."/>
            <person name="Skrede I."/>
            <person name="Drula E."/>
            <person name="Henrissat B."/>
            <person name="Morin E."/>
            <person name="Kohler A."/>
            <person name="Barry K."/>
            <person name="LaButti K."/>
            <person name="Morin E."/>
            <person name="Salamov A."/>
            <person name="Lipzen A."/>
            <person name="Mereny Z."/>
            <person name="Hegedus B."/>
            <person name="Baldrian P."/>
            <person name="Stursova M."/>
            <person name="Weitz H."/>
            <person name="Taylor A."/>
            <person name="Grigoriev I.V."/>
            <person name="Nagy L.G."/>
            <person name="Martin F."/>
            <person name="Kauserud H."/>
        </authorList>
    </citation>
    <scope>NUCLEOTIDE SEQUENCE</scope>
    <source>
        <strain evidence="12">CBHHK067</strain>
    </source>
</reference>
<evidence type="ECO:0000256" key="10">
    <source>
        <dbReference type="SAM" id="MobiDB-lite"/>
    </source>
</evidence>
<dbReference type="GO" id="GO:0046872">
    <property type="term" value="F:metal ion binding"/>
    <property type="evidence" value="ECO:0007669"/>
    <property type="project" value="UniProtKB-KW"/>
</dbReference>
<keyword evidence="4" id="KW-0378">Hydrolase</keyword>
<evidence type="ECO:0000256" key="2">
    <source>
        <dbReference type="ARBA" id="ARBA00022722"/>
    </source>
</evidence>
<feature type="compositionally biased region" description="Basic and acidic residues" evidence="10">
    <location>
        <begin position="44"/>
        <end position="69"/>
    </location>
</feature>
<dbReference type="InterPro" id="IPR002562">
    <property type="entry name" value="3'-5'_exonuclease_dom"/>
</dbReference>
<evidence type="ECO:0000256" key="3">
    <source>
        <dbReference type="ARBA" id="ARBA00022723"/>
    </source>
</evidence>
<dbReference type="GO" id="GO:0005634">
    <property type="term" value="C:nucleus"/>
    <property type="evidence" value="ECO:0007669"/>
    <property type="project" value="UniProtKB-SubCell"/>
</dbReference>
<keyword evidence="13" id="KW-1185">Reference proteome</keyword>
<organism evidence="12 13">
    <name type="scientific">Mycena rosella</name>
    <name type="common">Pink bonnet</name>
    <name type="synonym">Agaricus rosellus</name>
    <dbReference type="NCBI Taxonomy" id="1033263"/>
    <lineage>
        <taxon>Eukaryota</taxon>
        <taxon>Fungi</taxon>
        <taxon>Dikarya</taxon>
        <taxon>Basidiomycota</taxon>
        <taxon>Agaricomycotina</taxon>
        <taxon>Agaricomycetes</taxon>
        <taxon>Agaricomycetidae</taxon>
        <taxon>Agaricales</taxon>
        <taxon>Marasmiineae</taxon>
        <taxon>Mycenaceae</taxon>
        <taxon>Mycena</taxon>
    </lineage>
</organism>
<dbReference type="GO" id="GO:0003676">
    <property type="term" value="F:nucleic acid binding"/>
    <property type="evidence" value="ECO:0007669"/>
    <property type="project" value="InterPro"/>
</dbReference>
<dbReference type="InterPro" id="IPR012337">
    <property type="entry name" value="RNaseH-like_sf"/>
</dbReference>
<name>A0AAD7DQQ6_MYCRO</name>
<dbReference type="GO" id="GO:0008408">
    <property type="term" value="F:3'-5' exonuclease activity"/>
    <property type="evidence" value="ECO:0007669"/>
    <property type="project" value="InterPro"/>
</dbReference>
<dbReference type="EMBL" id="JARKIE010000030">
    <property type="protein sequence ID" value="KAJ7697476.1"/>
    <property type="molecule type" value="Genomic_DNA"/>
</dbReference>
<dbReference type="SUPFAM" id="SSF53098">
    <property type="entry name" value="Ribonuclease H-like"/>
    <property type="match status" value="1"/>
</dbReference>
<dbReference type="Pfam" id="PF01612">
    <property type="entry name" value="DNA_pol_A_exo1"/>
    <property type="match status" value="1"/>
</dbReference>
<protein>
    <recommendedName>
        <fullName evidence="8">3'-5' exonuclease</fullName>
    </recommendedName>
    <alternativeName>
        <fullName evidence="9">Werner Syndrome-like exonuclease</fullName>
    </alternativeName>
</protein>
<dbReference type="Gene3D" id="3.30.420.10">
    <property type="entry name" value="Ribonuclease H-like superfamily/Ribonuclease H"/>
    <property type="match status" value="1"/>
</dbReference>
<dbReference type="Proteomes" id="UP001221757">
    <property type="component" value="Unassembled WGS sequence"/>
</dbReference>
<comment type="caution">
    <text evidence="12">The sequence shown here is derived from an EMBL/GenBank/DDBJ whole genome shotgun (WGS) entry which is preliminary data.</text>
</comment>
<dbReference type="SMART" id="SM00474">
    <property type="entry name" value="35EXOc"/>
    <property type="match status" value="1"/>
</dbReference>
<dbReference type="AlphaFoldDB" id="A0AAD7DQQ6"/>
<evidence type="ECO:0000313" key="13">
    <source>
        <dbReference type="Proteomes" id="UP001221757"/>
    </source>
</evidence>
<keyword evidence="7" id="KW-0539">Nucleus</keyword>
<evidence type="ECO:0000313" key="12">
    <source>
        <dbReference type="EMBL" id="KAJ7697476.1"/>
    </source>
</evidence>
<accession>A0AAD7DQQ6</accession>
<evidence type="ECO:0000259" key="11">
    <source>
        <dbReference type="SMART" id="SM00474"/>
    </source>
</evidence>
<feature type="region of interest" description="Disordered" evidence="10">
    <location>
        <begin position="1"/>
        <end position="70"/>
    </location>
</feature>
<sequence>MQSDRAMAEKAGATRSRLQRFTLALRSRLGPSTTTTKSTNSSRDTGKREEGEVKGKGTVEGKAKEEDKATLPGLQQFPHKYILTRVETEAHANVVLGSIQDGDIGFDTEFTDRRSTPEEKLIEDRFGKGTALRKAAILGWQIVELGKHKVFPVTWKNIGLRLVQIARDNDVWVLDMWKIQEAMPKELKRILESSNIKKTGGGLIRDISVVWDNLRIEMRNLVDVGMMAKLVLAEKYPKMVYGNLALKTSVEDILGFELPKDQSATDWGSEMLTEEQIQYAGLDAIASIRLYEVLVDALKRQSNEIGQEIPAAWYRFNSRSGEPTRMKLSAEGTEITWRTSDCTWYVGGKFQGYP</sequence>
<dbReference type="InterPro" id="IPR051132">
    <property type="entry name" value="3-5_Exonuclease_domain"/>
</dbReference>
<feature type="compositionally biased region" description="Low complexity" evidence="10">
    <location>
        <begin position="32"/>
        <end position="43"/>
    </location>
</feature>
<keyword evidence="5" id="KW-0269">Exonuclease</keyword>
<feature type="domain" description="3'-5' exonuclease" evidence="11">
    <location>
        <begin position="79"/>
        <end position="299"/>
    </location>
</feature>
<dbReference type="PANTHER" id="PTHR13620">
    <property type="entry name" value="3-5 EXONUCLEASE"/>
    <property type="match status" value="1"/>
</dbReference>
<evidence type="ECO:0000256" key="1">
    <source>
        <dbReference type="ARBA" id="ARBA00004123"/>
    </source>
</evidence>
<dbReference type="GO" id="GO:0006139">
    <property type="term" value="P:nucleobase-containing compound metabolic process"/>
    <property type="evidence" value="ECO:0007669"/>
    <property type="project" value="InterPro"/>
</dbReference>
<evidence type="ECO:0000256" key="5">
    <source>
        <dbReference type="ARBA" id="ARBA00022839"/>
    </source>
</evidence>
<evidence type="ECO:0000256" key="4">
    <source>
        <dbReference type="ARBA" id="ARBA00022801"/>
    </source>
</evidence>
<dbReference type="PANTHER" id="PTHR13620:SF109">
    <property type="entry name" value="3'-5' EXONUCLEASE"/>
    <property type="match status" value="1"/>
</dbReference>
<comment type="subcellular location">
    <subcellularLocation>
        <location evidence="1">Nucleus</location>
    </subcellularLocation>
</comment>
<evidence type="ECO:0000256" key="6">
    <source>
        <dbReference type="ARBA" id="ARBA00022842"/>
    </source>
</evidence>
<evidence type="ECO:0000256" key="7">
    <source>
        <dbReference type="ARBA" id="ARBA00023242"/>
    </source>
</evidence>
<proteinExistence type="predicted"/>
<evidence type="ECO:0000256" key="9">
    <source>
        <dbReference type="ARBA" id="ARBA00042761"/>
    </source>
</evidence>
<keyword evidence="3" id="KW-0479">Metal-binding</keyword>
<dbReference type="InterPro" id="IPR036397">
    <property type="entry name" value="RNaseH_sf"/>
</dbReference>
<gene>
    <name evidence="12" type="ORF">B0H17DRAFT_1130442</name>
</gene>
<evidence type="ECO:0000256" key="8">
    <source>
        <dbReference type="ARBA" id="ARBA00040531"/>
    </source>
</evidence>
<keyword evidence="2" id="KW-0540">Nuclease</keyword>
<keyword evidence="6" id="KW-0460">Magnesium</keyword>